<feature type="transmembrane region" description="Helical" evidence="1">
    <location>
        <begin position="157"/>
        <end position="175"/>
    </location>
</feature>
<gene>
    <name evidence="2" type="ORF">BJL90_13770</name>
    <name evidence="3" type="ORF">CLFO_16970</name>
</gene>
<keyword evidence="4" id="KW-1185">Reference proteome</keyword>
<evidence type="ECO:0000256" key="1">
    <source>
        <dbReference type="SAM" id="Phobius"/>
    </source>
</evidence>
<reference evidence="2 4" key="1">
    <citation type="submission" date="2016-10" db="EMBL/GenBank/DDBJ databases">
        <title>Complete Genome Sequence of Acetogen Clostridium formicoaceticum ATCC 27076.</title>
        <authorList>
            <person name="Bao T."/>
            <person name="Cheng C."/>
            <person name="Zhao J."/>
            <person name="Yang S.-T."/>
            <person name="Wang J."/>
            <person name="Wang M."/>
        </authorList>
    </citation>
    <scope>NUCLEOTIDE SEQUENCE [LARGE SCALE GENOMIC DNA]</scope>
    <source>
        <strain evidence="2 4">ATCC 27076</strain>
    </source>
</reference>
<name>A0AAC9WFY3_9CLOT</name>
<dbReference type="Proteomes" id="UP000192478">
    <property type="component" value="Chromosome"/>
</dbReference>
<evidence type="ECO:0000313" key="4">
    <source>
        <dbReference type="Proteomes" id="UP000177894"/>
    </source>
</evidence>
<sequence length="242" mass="28509">MNRRISNVTKILAGLSIALVVWMILGGSFNTYYLVWNLILAWAPMIFALIFRKNFKKQSYRSKNMIMLFSSFLWLFFFPNAVYLTTDYIHLSNDMFYYPNPNYKPYSGETRMLYNFDLLPWNNFFSITFGVLLGCALSVLSLYIFHKYIESKKGKGVGWMFVIAVHFLSGYAIYLGRFIRFNSWDVIFSPLTLIKFLLYNIDSVAVRFTLYFFVLSLFVYSIFYLFIYLAEADEKASENQSC</sequence>
<feature type="transmembrane region" description="Helical" evidence="1">
    <location>
        <begin position="31"/>
        <end position="51"/>
    </location>
</feature>
<reference evidence="3 5" key="2">
    <citation type="submission" date="2017-03" db="EMBL/GenBank/DDBJ databases">
        <title>Complete sequence of Clostridium formicaceticum DSM 92.</title>
        <authorList>
            <person name="Poehlein A."/>
            <person name="Karl M."/>
            <person name="Bengelsdorf F.R."/>
            <person name="Duerre P."/>
            <person name="Daniel R."/>
        </authorList>
    </citation>
    <scope>NUCLEOTIDE SEQUENCE [LARGE SCALE GENOMIC DNA]</scope>
    <source>
        <strain evidence="3 5">DSM 92</strain>
    </source>
</reference>
<dbReference type="AlphaFoldDB" id="A0AAC9WFY3"/>
<organism evidence="3 5">
    <name type="scientific">Clostridium formicaceticum</name>
    <dbReference type="NCBI Taxonomy" id="1497"/>
    <lineage>
        <taxon>Bacteria</taxon>
        <taxon>Bacillati</taxon>
        <taxon>Bacillota</taxon>
        <taxon>Clostridia</taxon>
        <taxon>Eubacteriales</taxon>
        <taxon>Clostridiaceae</taxon>
        <taxon>Clostridium</taxon>
    </lineage>
</organism>
<dbReference type="EMBL" id="CP020559">
    <property type="protein sequence ID" value="ARE87298.1"/>
    <property type="molecule type" value="Genomic_DNA"/>
</dbReference>
<accession>A0AAC9WFY3</accession>
<feature type="transmembrane region" description="Helical" evidence="1">
    <location>
        <begin position="124"/>
        <end position="145"/>
    </location>
</feature>
<dbReference type="RefSeq" id="WP_070969093.1">
    <property type="nucleotide sequence ID" value="NZ_CP017603.1"/>
</dbReference>
<keyword evidence="1" id="KW-0812">Transmembrane</keyword>
<dbReference type="InterPro" id="IPR009793">
    <property type="entry name" value="DUF1361"/>
</dbReference>
<dbReference type="Proteomes" id="UP000177894">
    <property type="component" value="Chromosome"/>
</dbReference>
<feature type="transmembrane region" description="Helical" evidence="1">
    <location>
        <begin position="72"/>
        <end position="91"/>
    </location>
</feature>
<dbReference type="Pfam" id="PF07099">
    <property type="entry name" value="DUF1361"/>
    <property type="match status" value="1"/>
</dbReference>
<keyword evidence="1" id="KW-1133">Transmembrane helix</keyword>
<proteinExistence type="predicted"/>
<feature type="transmembrane region" description="Helical" evidence="1">
    <location>
        <begin position="7"/>
        <end position="25"/>
    </location>
</feature>
<evidence type="ECO:0000313" key="5">
    <source>
        <dbReference type="Proteomes" id="UP000192478"/>
    </source>
</evidence>
<evidence type="ECO:0000313" key="2">
    <source>
        <dbReference type="EMBL" id="AOY76826.1"/>
    </source>
</evidence>
<keyword evidence="1" id="KW-0472">Membrane</keyword>
<dbReference type="KEGG" id="cfm:BJL90_13770"/>
<evidence type="ECO:0000313" key="3">
    <source>
        <dbReference type="EMBL" id="ARE87298.1"/>
    </source>
</evidence>
<feature type="transmembrane region" description="Helical" evidence="1">
    <location>
        <begin position="210"/>
        <end position="230"/>
    </location>
</feature>
<protein>
    <recommendedName>
        <fullName evidence="6">DUF1361 domain-containing protein</fullName>
    </recommendedName>
</protein>
<evidence type="ECO:0008006" key="6">
    <source>
        <dbReference type="Google" id="ProtNLM"/>
    </source>
</evidence>
<dbReference type="EMBL" id="CP017603">
    <property type="protein sequence ID" value="AOY76826.1"/>
    <property type="molecule type" value="Genomic_DNA"/>
</dbReference>